<keyword evidence="2" id="KW-0472">Membrane</keyword>
<evidence type="ECO:0000313" key="3">
    <source>
        <dbReference type="EMBL" id="CDY59245.1"/>
    </source>
</evidence>
<dbReference type="PaxDb" id="3708-A0A078J192"/>
<organism evidence="3 4">
    <name type="scientific">Brassica napus</name>
    <name type="common">Rape</name>
    <dbReference type="NCBI Taxonomy" id="3708"/>
    <lineage>
        <taxon>Eukaryota</taxon>
        <taxon>Viridiplantae</taxon>
        <taxon>Streptophyta</taxon>
        <taxon>Embryophyta</taxon>
        <taxon>Tracheophyta</taxon>
        <taxon>Spermatophyta</taxon>
        <taxon>Magnoliopsida</taxon>
        <taxon>eudicotyledons</taxon>
        <taxon>Gunneridae</taxon>
        <taxon>Pentapetalae</taxon>
        <taxon>rosids</taxon>
        <taxon>malvids</taxon>
        <taxon>Brassicales</taxon>
        <taxon>Brassicaceae</taxon>
        <taxon>Brassiceae</taxon>
        <taxon>Brassica</taxon>
    </lineage>
</organism>
<dbReference type="STRING" id="3708.A0A078J192"/>
<keyword evidence="2" id="KW-1133">Transmembrane helix</keyword>
<accession>A0A078J192</accession>
<proteinExistence type="predicted"/>
<feature type="compositionally biased region" description="Basic and acidic residues" evidence="1">
    <location>
        <begin position="134"/>
        <end position="158"/>
    </location>
</feature>
<gene>
    <name evidence="3" type="primary">BnaA05g36930D</name>
    <name evidence="3" type="ORF">GSBRNA2T00025760001</name>
</gene>
<feature type="compositionally biased region" description="Basic residues" evidence="1">
    <location>
        <begin position="124"/>
        <end position="133"/>
    </location>
</feature>
<keyword evidence="2" id="KW-0812">Transmembrane</keyword>
<name>A0A078J192_BRANA</name>
<protein>
    <submittedName>
        <fullName evidence="3">BnaA05g36930D protein</fullName>
    </submittedName>
</protein>
<dbReference type="AlphaFoldDB" id="A0A078J192"/>
<evidence type="ECO:0000313" key="4">
    <source>
        <dbReference type="Proteomes" id="UP000028999"/>
    </source>
</evidence>
<sequence length="158" mass="18905">MLETGGVWGFTGSTMTSLMFLWAMYNQFFPYHVRVLIEKYVYKLMGWVFYFCSHQVQRVHRSQEERSLQLHTKLLVLQNLIPKSDEEDAEVCLKRLVKSLEEERENSRKLAEEAVKKKAELEGRRKKKMKKKKADQEEKKKKKADQEEKKKMADQEEE</sequence>
<evidence type="ECO:0000256" key="1">
    <source>
        <dbReference type="SAM" id="MobiDB-lite"/>
    </source>
</evidence>
<dbReference type="EMBL" id="LK033744">
    <property type="protein sequence ID" value="CDY59245.1"/>
    <property type="molecule type" value="Genomic_DNA"/>
</dbReference>
<dbReference type="Gramene" id="CDY59245">
    <property type="protein sequence ID" value="CDY59245"/>
    <property type="gene ID" value="GSBRNA2T00025760001"/>
</dbReference>
<feature type="transmembrane region" description="Helical" evidence="2">
    <location>
        <begin position="6"/>
        <end position="25"/>
    </location>
</feature>
<keyword evidence="4" id="KW-1185">Reference proteome</keyword>
<evidence type="ECO:0000256" key="2">
    <source>
        <dbReference type="SAM" id="Phobius"/>
    </source>
</evidence>
<reference evidence="3 4" key="1">
    <citation type="journal article" date="2014" name="Science">
        <title>Plant genetics. Early allopolyploid evolution in the post-Neolithic Brassica napus oilseed genome.</title>
        <authorList>
            <person name="Chalhoub B."/>
            <person name="Denoeud F."/>
            <person name="Liu S."/>
            <person name="Parkin I.A."/>
            <person name="Tang H."/>
            <person name="Wang X."/>
            <person name="Chiquet J."/>
            <person name="Belcram H."/>
            <person name="Tong C."/>
            <person name="Samans B."/>
            <person name="Correa M."/>
            <person name="Da Silva C."/>
            <person name="Just J."/>
            <person name="Falentin C."/>
            <person name="Koh C.S."/>
            <person name="Le Clainche I."/>
            <person name="Bernard M."/>
            <person name="Bento P."/>
            <person name="Noel B."/>
            <person name="Labadie K."/>
            <person name="Alberti A."/>
            <person name="Charles M."/>
            <person name="Arnaud D."/>
            <person name="Guo H."/>
            <person name="Daviaud C."/>
            <person name="Alamery S."/>
            <person name="Jabbari K."/>
            <person name="Zhao M."/>
            <person name="Edger P.P."/>
            <person name="Chelaifa H."/>
            <person name="Tack D."/>
            <person name="Lassalle G."/>
            <person name="Mestiri I."/>
            <person name="Schnel N."/>
            <person name="Le Paslier M.C."/>
            <person name="Fan G."/>
            <person name="Renault V."/>
            <person name="Bayer P.E."/>
            <person name="Golicz A.A."/>
            <person name="Manoli S."/>
            <person name="Lee T.H."/>
            <person name="Thi V.H."/>
            <person name="Chalabi S."/>
            <person name="Hu Q."/>
            <person name="Fan C."/>
            <person name="Tollenaere R."/>
            <person name="Lu Y."/>
            <person name="Battail C."/>
            <person name="Shen J."/>
            <person name="Sidebottom C.H."/>
            <person name="Wang X."/>
            <person name="Canaguier A."/>
            <person name="Chauveau A."/>
            <person name="Berard A."/>
            <person name="Deniot G."/>
            <person name="Guan M."/>
            <person name="Liu Z."/>
            <person name="Sun F."/>
            <person name="Lim Y.P."/>
            <person name="Lyons E."/>
            <person name="Town C.D."/>
            <person name="Bancroft I."/>
            <person name="Wang X."/>
            <person name="Meng J."/>
            <person name="Ma J."/>
            <person name="Pires J.C."/>
            <person name="King G.J."/>
            <person name="Brunel D."/>
            <person name="Delourme R."/>
            <person name="Renard M."/>
            <person name="Aury J.M."/>
            <person name="Adams K.L."/>
            <person name="Batley J."/>
            <person name="Snowdon R.J."/>
            <person name="Tost J."/>
            <person name="Edwards D."/>
            <person name="Zhou Y."/>
            <person name="Hua W."/>
            <person name="Sharpe A.G."/>
            <person name="Paterson A.H."/>
            <person name="Guan C."/>
            <person name="Wincker P."/>
        </authorList>
    </citation>
    <scope>NUCLEOTIDE SEQUENCE [LARGE SCALE GENOMIC DNA]</scope>
    <source>
        <strain evidence="4">cv. Darmor-bzh</strain>
    </source>
</reference>
<feature type="region of interest" description="Disordered" evidence="1">
    <location>
        <begin position="121"/>
        <end position="158"/>
    </location>
</feature>
<dbReference type="Proteomes" id="UP000028999">
    <property type="component" value="Unassembled WGS sequence"/>
</dbReference>